<dbReference type="EMBL" id="AUBJ02000001">
    <property type="protein sequence ID" value="MCP2331377.1"/>
    <property type="molecule type" value="Genomic_DNA"/>
</dbReference>
<dbReference type="InterPro" id="IPR000073">
    <property type="entry name" value="AB_hydrolase_1"/>
</dbReference>
<keyword evidence="4" id="KW-1185">Reference proteome</keyword>
<comment type="caution">
    <text evidence="3">The sequence shown here is derived from an EMBL/GenBank/DDBJ whole genome shotgun (WGS) entry which is preliminary data.</text>
</comment>
<feature type="domain" description="AB hydrolase-1" evidence="2">
    <location>
        <begin position="95"/>
        <end position="227"/>
    </location>
</feature>
<protein>
    <submittedName>
        <fullName evidence="3">Pimeloyl-ACP methyl ester carboxylesterase</fullName>
    </submittedName>
</protein>
<proteinExistence type="predicted"/>
<dbReference type="SUPFAM" id="SSF53474">
    <property type="entry name" value="alpha/beta-Hydrolases"/>
    <property type="match status" value="1"/>
</dbReference>
<evidence type="ECO:0000313" key="3">
    <source>
        <dbReference type="EMBL" id="MCP2331377.1"/>
    </source>
</evidence>
<gene>
    <name evidence="3" type="ORF">G443_001647</name>
</gene>
<dbReference type="InterPro" id="IPR050266">
    <property type="entry name" value="AB_hydrolase_sf"/>
</dbReference>
<reference evidence="3 4" key="1">
    <citation type="submission" date="2013-07" db="EMBL/GenBank/DDBJ databases">
        <authorList>
            <consortium name="DOE Joint Genome Institute"/>
            <person name="Reeve W."/>
            <person name="Huntemann M."/>
            <person name="Han J."/>
            <person name="Chen A."/>
            <person name="Kyrpides N."/>
            <person name="Mavromatis K."/>
            <person name="Markowitz V."/>
            <person name="Palaniappan K."/>
            <person name="Ivanova N."/>
            <person name="Schaumberg A."/>
            <person name="Pati A."/>
            <person name="Liolios K."/>
            <person name="Nordberg H.P."/>
            <person name="Cantor M.N."/>
            <person name="Hua S.X."/>
            <person name="Woyke T."/>
        </authorList>
    </citation>
    <scope>NUCLEOTIDE SEQUENCE [LARGE SCALE GENOMIC DNA]</scope>
    <source>
        <strain evidence="3 4">DSM 43889</strain>
    </source>
</reference>
<dbReference type="PANTHER" id="PTHR43798:SF5">
    <property type="entry name" value="MONOACYLGLYCEROL LIPASE ABHD6"/>
    <property type="match status" value="1"/>
</dbReference>
<organism evidence="3 4">
    <name type="scientific">Actinoalloteichus caeruleus DSM 43889</name>
    <dbReference type="NCBI Taxonomy" id="1120930"/>
    <lineage>
        <taxon>Bacteria</taxon>
        <taxon>Bacillati</taxon>
        <taxon>Actinomycetota</taxon>
        <taxon>Actinomycetes</taxon>
        <taxon>Pseudonocardiales</taxon>
        <taxon>Pseudonocardiaceae</taxon>
        <taxon>Actinoalloteichus</taxon>
        <taxon>Actinoalloteichus cyanogriseus</taxon>
    </lineage>
</organism>
<name>A0ABT1JFW9_ACTCY</name>
<accession>A0ABT1JFW9</accession>
<reference evidence="3 4" key="2">
    <citation type="submission" date="2022-06" db="EMBL/GenBank/DDBJ databases">
        <title>Genomic Encyclopedia of Type Strains, Phase I: the one thousand microbial genomes (KMG-I) project.</title>
        <authorList>
            <person name="Kyrpides N."/>
        </authorList>
    </citation>
    <scope>NUCLEOTIDE SEQUENCE [LARGE SCALE GENOMIC DNA]</scope>
    <source>
        <strain evidence="3 4">DSM 43889</strain>
    </source>
</reference>
<dbReference type="RefSeq" id="WP_026420712.1">
    <property type="nucleotide sequence ID" value="NZ_AUBJ02000001.1"/>
</dbReference>
<sequence length="331" mass="35930">MDDTTPTPSPTRTRRRRWPIVLGVIAALFLVIGFVSRTPSPVGHWTSAEGRDEFHDTYRTAMADLPVPDATLDVRTDYGIVRAYRFEGEADRAEPLVLLPGRASASPVWADNLPHLLRVGDVYTLDLLGEPGMSVQDRPIVDDDDQADWLHQTLDGLPESEFHLVGLSIGGWTAANLATRQPEGIASLTLVEPVFVFDDMPLGTIVRSLPASLPWLPKSWRDGFNSYTAGGAPVEDVPVARMIEAGMAHYSLRLPQPSRISEEALSGLDMPVLAVIAGESVMLDSAAAVEVAERALPEGTVRLYPDASHAINGEHPDELAEDIAGFLDAQE</sequence>
<keyword evidence="1" id="KW-1133">Transmembrane helix</keyword>
<dbReference type="InterPro" id="IPR029058">
    <property type="entry name" value="AB_hydrolase_fold"/>
</dbReference>
<dbReference type="Proteomes" id="UP000791080">
    <property type="component" value="Unassembled WGS sequence"/>
</dbReference>
<keyword evidence="1" id="KW-0812">Transmembrane</keyword>
<dbReference type="Pfam" id="PF00561">
    <property type="entry name" value="Abhydrolase_1"/>
    <property type="match status" value="1"/>
</dbReference>
<evidence type="ECO:0000259" key="2">
    <source>
        <dbReference type="Pfam" id="PF00561"/>
    </source>
</evidence>
<evidence type="ECO:0000256" key="1">
    <source>
        <dbReference type="SAM" id="Phobius"/>
    </source>
</evidence>
<keyword evidence="1" id="KW-0472">Membrane</keyword>
<dbReference type="PANTHER" id="PTHR43798">
    <property type="entry name" value="MONOACYLGLYCEROL LIPASE"/>
    <property type="match status" value="1"/>
</dbReference>
<dbReference type="Gene3D" id="3.40.50.1820">
    <property type="entry name" value="alpha/beta hydrolase"/>
    <property type="match status" value="1"/>
</dbReference>
<evidence type="ECO:0000313" key="4">
    <source>
        <dbReference type="Proteomes" id="UP000791080"/>
    </source>
</evidence>
<feature type="transmembrane region" description="Helical" evidence="1">
    <location>
        <begin position="18"/>
        <end position="36"/>
    </location>
</feature>